<dbReference type="FunFam" id="3.40.50.620:FF:000013">
    <property type="entry name" value="Pantothenate synthetase"/>
    <property type="match status" value="1"/>
</dbReference>
<dbReference type="AlphaFoldDB" id="A0A5C8PVP7"/>
<feature type="binding site" evidence="8">
    <location>
        <begin position="26"/>
        <end position="33"/>
    </location>
    <ligand>
        <name>ATP</name>
        <dbReference type="ChEBI" id="CHEBI:30616"/>
    </ligand>
</feature>
<dbReference type="HAMAP" id="MF_00158">
    <property type="entry name" value="PanC"/>
    <property type="match status" value="1"/>
</dbReference>
<feature type="binding site" evidence="8">
    <location>
        <position position="172"/>
    </location>
    <ligand>
        <name>ATP</name>
        <dbReference type="ChEBI" id="CHEBI:30616"/>
    </ligand>
</feature>
<dbReference type="RefSeq" id="WP_147845103.1">
    <property type="nucleotide sequence ID" value="NZ_VDUZ01000001.1"/>
</dbReference>
<dbReference type="Proteomes" id="UP000321638">
    <property type="component" value="Unassembled WGS sequence"/>
</dbReference>
<feature type="binding site" evidence="8">
    <location>
        <position position="149"/>
    </location>
    <ligand>
        <name>(R)-pantoate</name>
        <dbReference type="ChEBI" id="CHEBI:15980"/>
    </ligand>
</feature>
<dbReference type="NCBIfam" id="TIGR00125">
    <property type="entry name" value="cyt_tran_rel"/>
    <property type="match status" value="1"/>
</dbReference>
<feature type="binding site" evidence="8">
    <location>
        <begin position="180"/>
        <end position="183"/>
    </location>
    <ligand>
        <name>ATP</name>
        <dbReference type="ChEBI" id="CHEBI:30616"/>
    </ligand>
</feature>
<dbReference type="InterPro" id="IPR003721">
    <property type="entry name" value="Pantoate_ligase"/>
</dbReference>
<comment type="miscellaneous">
    <text evidence="8">The reaction proceeds by a bi uni uni bi ping pong mechanism.</text>
</comment>
<evidence type="ECO:0000313" key="10">
    <source>
        <dbReference type="Proteomes" id="UP000321638"/>
    </source>
</evidence>
<keyword evidence="10" id="KW-1185">Reference proteome</keyword>
<dbReference type="UniPathway" id="UPA00028">
    <property type="reaction ID" value="UER00005"/>
</dbReference>
<feature type="active site" description="Proton donor" evidence="8">
    <location>
        <position position="33"/>
    </location>
</feature>
<evidence type="ECO:0000313" key="9">
    <source>
        <dbReference type="EMBL" id="TXL82398.1"/>
    </source>
</evidence>
<evidence type="ECO:0000256" key="2">
    <source>
        <dbReference type="ARBA" id="ARBA00009256"/>
    </source>
</evidence>
<dbReference type="EC" id="6.3.2.1" evidence="8"/>
<dbReference type="GO" id="GO:0005829">
    <property type="term" value="C:cytosol"/>
    <property type="evidence" value="ECO:0007669"/>
    <property type="project" value="TreeGrafter"/>
</dbReference>
<evidence type="ECO:0000256" key="8">
    <source>
        <dbReference type="HAMAP-Rule" id="MF_00158"/>
    </source>
</evidence>
<dbReference type="InterPro" id="IPR014729">
    <property type="entry name" value="Rossmann-like_a/b/a_fold"/>
</dbReference>
<comment type="catalytic activity">
    <reaction evidence="7 8">
        <text>(R)-pantoate + beta-alanine + ATP = (R)-pantothenate + AMP + diphosphate + H(+)</text>
        <dbReference type="Rhea" id="RHEA:10912"/>
        <dbReference type="ChEBI" id="CHEBI:15378"/>
        <dbReference type="ChEBI" id="CHEBI:15980"/>
        <dbReference type="ChEBI" id="CHEBI:29032"/>
        <dbReference type="ChEBI" id="CHEBI:30616"/>
        <dbReference type="ChEBI" id="CHEBI:33019"/>
        <dbReference type="ChEBI" id="CHEBI:57966"/>
        <dbReference type="ChEBI" id="CHEBI:456215"/>
        <dbReference type="EC" id="6.3.2.1"/>
    </reaction>
</comment>
<dbReference type="OrthoDB" id="9773087at2"/>
<dbReference type="InterPro" id="IPR042176">
    <property type="entry name" value="Pantoate_ligase_C"/>
</dbReference>
<feature type="binding site" evidence="8">
    <location>
        <begin position="143"/>
        <end position="146"/>
    </location>
    <ligand>
        <name>ATP</name>
        <dbReference type="ChEBI" id="CHEBI:30616"/>
    </ligand>
</feature>
<evidence type="ECO:0000256" key="7">
    <source>
        <dbReference type="ARBA" id="ARBA00048258"/>
    </source>
</evidence>
<dbReference type="PANTHER" id="PTHR21299:SF1">
    <property type="entry name" value="PANTOATE--BETA-ALANINE LIGASE"/>
    <property type="match status" value="1"/>
</dbReference>
<comment type="caution">
    <text evidence="9">The sequence shown here is derived from an EMBL/GenBank/DDBJ whole genome shotgun (WGS) entry which is preliminary data.</text>
</comment>
<feature type="binding site" evidence="8">
    <location>
        <position position="57"/>
    </location>
    <ligand>
        <name>beta-alanine</name>
        <dbReference type="ChEBI" id="CHEBI:57966"/>
    </ligand>
</feature>
<comment type="subunit">
    <text evidence="8">Homodimer.</text>
</comment>
<feature type="binding site" evidence="8">
    <location>
        <position position="57"/>
    </location>
    <ligand>
        <name>(R)-pantoate</name>
        <dbReference type="ChEBI" id="CHEBI:15980"/>
    </ligand>
</feature>
<proteinExistence type="inferred from homology"/>
<dbReference type="Gene3D" id="3.30.1300.10">
    <property type="entry name" value="Pantoate-beta-alanine ligase, C-terminal domain"/>
    <property type="match status" value="1"/>
</dbReference>
<comment type="similarity">
    <text evidence="2 8">Belongs to the pantothenate synthetase family.</text>
</comment>
<reference evidence="9 10" key="1">
    <citation type="submission" date="2019-06" db="EMBL/GenBank/DDBJ databases">
        <title>New taxonomy in bacterial strain CC-CFT640, isolated from vineyard.</title>
        <authorList>
            <person name="Lin S.-Y."/>
            <person name="Tsai C.-F."/>
            <person name="Young C.-C."/>
        </authorList>
    </citation>
    <scope>NUCLEOTIDE SEQUENCE [LARGE SCALE GENOMIC DNA]</scope>
    <source>
        <strain evidence="9 10">CC-CFT640</strain>
    </source>
</reference>
<evidence type="ECO:0000256" key="5">
    <source>
        <dbReference type="ARBA" id="ARBA00022741"/>
    </source>
</evidence>
<dbReference type="NCBIfam" id="TIGR00018">
    <property type="entry name" value="panC"/>
    <property type="match status" value="1"/>
</dbReference>
<evidence type="ECO:0000256" key="6">
    <source>
        <dbReference type="ARBA" id="ARBA00022840"/>
    </source>
</evidence>
<organism evidence="9 10">
    <name type="scientific">Vineibacter terrae</name>
    <dbReference type="NCBI Taxonomy" id="2586908"/>
    <lineage>
        <taxon>Bacteria</taxon>
        <taxon>Pseudomonadati</taxon>
        <taxon>Pseudomonadota</taxon>
        <taxon>Alphaproteobacteria</taxon>
        <taxon>Hyphomicrobiales</taxon>
        <taxon>Vineibacter</taxon>
    </lineage>
</organism>
<keyword evidence="6 8" id="KW-0067">ATP-binding</keyword>
<protein>
    <recommendedName>
        <fullName evidence="8">Pantothenate synthetase</fullName>
        <shortName evidence="8">PS</shortName>
        <ecNumber evidence="8">6.3.2.1</ecNumber>
    </recommendedName>
    <alternativeName>
        <fullName evidence="8">Pantoate--beta-alanine ligase</fullName>
    </alternativeName>
    <alternativeName>
        <fullName evidence="8">Pantoate-activating enzyme</fullName>
    </alternativeName>
</protein>
<dbReference type="EMBL" id="VDUZ01000001">
    <property type="protein sequence ID" value="TXL82398.1"/>
    <property type="molecule type" value="Genomic_DNA"/>
</dbReference>
<evidence type="ECO:0000256" key="1">
    <source>
        <dbReference type="ARBA" id="ARBA00004990"/>
    </source>
</evidence>
<dbReference type="Gene3D" id="3.40.50.620">
    <property type="entry name" value="HUPs"/>
    <property type="match status" value="1"/>
</dbReference>
<keyword evidence="3 8" id="KW-0436">Ligase</keyword>
<name>A0A5C8PVP7_9HYPH</name>
<dbReference type="GO" id="GO:0005524">
    <property type="term" value="F:ATP binding"/>
    <property type="evidence" value="ECO:0007669"/>
    <property type="project" value="UniProtKB-KW"/>
</dbReference>
<dbReference type="SUPFAM" id="SSF52374">
    <property type="entry name" value="Nucleotidylyl transferase"/>
    <property type="match status" value="1"/>
</dbReference>
<dbReference type="PANTHER" id="PTHR21299">
    <property type="entry name" value="CYTIDYLATE KINASE/PANTOATE-BETA-ALANINE LIGASE"/>
    <property type="match status" value="1"/>
</dbReference>
<dbReference type="Pfam" id="PF02569">
    <property type="entry name" value="Pantoate_ligase"/>
    <property type="match status" value="1"/>
</dbReference>
<dbReference type="GO" id="GO:0015940">
    <property type="term" value="P:pantothenate biosynthetic process"/>
    <property type="evidence" value="ECO:0007669"/>
    <property type="project" value="UniProtKB-UniRule"/>
</dbReference>
<evidence type="ECO:0000256" key="3">
    <source>
        <dbReference type="ARBA" id="ARBA00022598"/>
    </source>
</evidence>
<comment type="function">
    <text evidence="8">Catalyzes the condensation of pantoate with beta-alanine in an ATP-dependent reaction via a pantoyl-adenylate intermediate.</text>
</comment>
<accession>A0A5C8PVP7</accession>
<dbReference type="GO" id="GO:0004592">
    <property type="term" value="F:pantoate-beta-alanine ligase activity"/>
    <property type="evidence" value="ECO:0007669"/>
    <property type="project" value="UniProtKB-UniRule"/>
</dbReference>
<evidence type="ECO:0000256" key="4">
    <source>
        <dbReference type="ARBA" id="ARBA00022655"/>
    </source>
</evidence>
<dbReference type="InterPro" id="IPR004821">
    <property type="entry name" value="Cyt_trans-like"/>
</dbReference>
<dbReference type="CDD" id="cd00560">
    <property type="entry name" value="PanC"/>
    <property type="match status" value="1"/>
</dbReference>
<comment type="pathway">
    <text evidence="1 8">Cofactor biosynthesis; (R)-pantothenate biosynthesis; (R)-pantothenate from (R)-pantoate and beta-alanine: step 1/1.</text>
</comment>
<comment type="subcellular location">
    <subcellularLocation>
        <location evidence="8">Cytoplasm</location>
    </subcellularLocation>
</comment>
<keyword evidence="8" id="KW-0963">Cytoplasm</keyword>
<keyword evidence="5 8" id="KW-0547">Nucleotide-binding</keyword>
<sequence length="278" mass="30145">MDVIATVAGFREARARYPRLGVVPTMGFLHEGHLSLVRQARQECGAAAATIFVNPTQFGPREDFSTYPRNMERDLALLRDLGTDLVFAPDVAEMYPPGYAIGVEVGGVTDVLEGAVRPGHFLGVATVVCKLFNITQPTRAYFGQKDAQQTVVIRKMVRDLDMPLEVVVCATVREADGLAMSSRNTYLAPAERQAATILYRALRAAESRHAAGERDAEALRAVLRTTLAGEPAANPDYVSVADRETLRELETVPPQGALLSLAVRLGKTRLIDNIIVGG</sequence>
<dbReference type="FunFam" id="3.30.1300.10:FF:000001">
    <property type="entry name" value="Pantothenate synthetase"/>
    <property type="match status" value="1"/>
</dbReference>
<keyword evidence="4 8" id="KW-0566">Pantothenate biosynthesis</keyword>
<gene>
    <name evidence="8" type="primary">panC</name>
    <name evidence="9" type="ORF">FHP25_01490</name>
</gene>